<evidence type="ECO:0000313" key="7">
    <source>
        <dbReference type="EMBL" id="UYV70307.1"/>
    </source>
</evidence>
<proteinExistence type="predicted"/>
<evidence type="ECO:0000256" key="5">
    <source>
        <dbReference type="SAM" id="Phobius"/>
    </source>
</evidence>
<dbReference type="PANTHER" id="PTHR46060:SF1">
    <property type="entry name" value="MARINER MOS1 TRANSPOSASE-LIKE PROTEIN"/>
    <property type="match status" value="1"/>
</dbReference>
<evidence type="ECO:0000256" key="2">
    <source>
        <dbReference type="ARBA" id="ARBA00022771"/>
    </source>
</evidence>
<keyword evidence="8" id="KW-1185">Reference proteome</keyword>
<dbReference type="InterPro" id="IPR041426">
    <property type="entry name" value="Mos1_HTH"/>
</dbReference>
<evidence type="ECO:0000256" key="3">
    <source>
        <dbReference type="ARBA" id="ARBA00022833"/>
    </source>
</evidence>
<keyword evidence="5" id="KW-1133">Transmembrane helix</keyword>
<dbReference type="InterPro" id="IPR001888">
    <property type="entry name" value="Transposase_1"/>
</dbReference>
<keyword evidence="2" id="KW-0863">Zinc-finger</keyword>
<dbReference type="InterPro" id="IPR013083">
    <property type="entry name" value="Znf_RING/FYVE/PHD"/>
</dbReference>
<dbReference type="CDD" id="cd16495">
    <property type="entry name" value="RING_CH-C4HC3_MARCH"/>
    <property type="match status" value="1"/>
</dbReference>
<dbReference type="Pfam" id="PF12906">
    <property type="entry name" value="RINGv"/>
    <property type="match status" value="1"/>
</dbReference>
<feature type="transmembrane region" description="Helical" evidence="5">
    <location>
        <begin position="432"/>
        <end position="454"/>
    </location>
</feature>
<accession>A0ABY6KR47</accession>
<keyword evidence="1" id="KW-0479">Metal-binding</keyword>
<name>A0ABY6KR47_9ARAC</name>
<gene>
    <name evidence="7" type="ORF">LAZ67_7002482</name>
</gene>
<dbReference type="Gene3D" id="3.30.420.10">
    <property type="entry name" value="Ribonuclease H-like superfamily/Ribonuclease H"/>
    <property type="match status" value="1"/>
</dbReference>
<keyword evidence="5" id="KW-0472">Membrane</keyword>
<feature type="transmembrane region" description="Helical" evidence="5">
    <location>
        <begin position="592"/>
        <end position="613"/>
    </location>
</feature>
<feature type="transmembrane region" description="Helical" evidence="5">
    <location>
        <begin position="366"/>
        <end position="399"/>
    </location>
</feature>
<dbReference type="InterPro" id="IPR036397">
    <property type="entry name" value="RNaseH_sf"/>
</dbReference>
<organism evidence="7 8">
    <name type="scientific">Cordylochernes scorpioides</name>
    <dbReference type="NCBI Taxonomy" id="51811"/>
    <lineage>
        <taxon>Eukaryota</taxon>
        <taxon>Metazoa</taxon>
        <taxon>Ecdysozoa</taxon>
        <taxon>Arthropoda</taxon>
        <taxon>Chelicerata</taxon>
        <taxon>Arachnida</taxon>
        <taxon>Pseudoscorpiones</taxon>
        <taxon>Cheliferoidea</taxon>
        <taxon>Chernetidae</taxon>
        <taxon>Cordylochernes</taxon>
    </lineage>
</organism>
<feature type="compositionally biased region" description="Basic and acidic residues" evidence="4">
    <location>
        <begin position="48"/>
        <end position="62"/>
    </location>
</feature>
<protein>
    <recommendedName>
        <fullName evidence="6">RING-CH-type domain-containing protein</fullName>
    </recommendedName>
</protein>
<dbReference type="EMBL" id="CP092869">
    <property type="protein sequence ID" value="UYV70307.1"/>
    <property type="molecule type" value="Genomic_DNA"/>
</dbReference>
<feature type="transmembrane region" description="Helical" evidence="5">
    <location>
        <begin position="329"/>
        <end position="354"/>
    </location>
</feature>
<dbReference type="SMART" id="SM00744">
    <property type="entry name" value="RINGv"/>
    <property type="match status" value="1"/>
</dbReference>
<feature type="transmembrane region" description="Helical" evidence="5">
    <location>
        <begin position="625"/>
        <end position="648"/>
    </location>
</feature>
<keyword evidence="3" id="KW-0862">Zinc</keyword>
<evidence type="ECO:0000259" key="6">
    <source>
        <dbReference type="PROSITE" id="PS51292"/>
    </source>
</evidence>
<evidence type="ECO:0000256" key="4">
    <source>
        <dbReference type="SAM" id="MobiDB-lite"/>
    </source>
</evidence>
<dbReference type="PANTHER" id="PTHR46060">
    <property type="entry name" value="MARINER MOS1 TRANSPOSASE-LIKE PROTEIN"/>
    <property type="match status" value="1"/>
</dbReference>
<dbReference type="InterPro" id="IPR011016">
    <property type="entry name" value="Znf_RING-CH"/>
</dbReference>
<sequence>MERSLEQRYAIKFCVRLGKNATETFQMLQKAFKDNCISRSQSGKWHKAFKEGREEVADEPRSGRPTTARTDEDVDRVLEVLRTDHRLSIQQIADTLHMSTFVVHGIVTEDLQMCKKELRVLRCQVLLDLIQNEPDFLNSVVTGDESWMFEYDPESKRQSCAWHTKSSPRPKKARMSKSRIKTMIIVFFDIRGIVHCEFVPQGQTVNSVFYLEVLRRLKRRISRVRTDIKDTVKLHHDNATSHTAFIITNFLARSNTPLIPDPPYSPDLAPCDFFLFPRLKREMKGKHWETVENIQHHVTTFLRSIPVEEFQGAFQAWQTRLRKESSQQFLTKSLLAFVLFNVLIYSLLAAQLFLLHSSPLQVGNLFQAMIASALTVLVTTVFNGLYALLMLVVLTFFLIYGINMFVKLRGQFAEATGERLETDHWQVQQSRLGLVSLTVLLGGTAGLLACEGPLAQSPVPHRNAHQLAIRVAELAVAIWFPCALWNCACPAQLWLLNPRRLWRPLTAAPTGHGEGKALVAPPAGTECWICYDSQRTDAGPLIQPCRCRGDGGAVHHDCLRKWLVQSLRARCAVCGENYQLAGTKWRPAPAPWLRAVAVVLVTSATVGGCGLALRLLPSPGLRVLALGLAMVSLHLGLRLLGFSLLSALRRSRLASVRILHRPPSTTILDPTAPAAPMGEHLALTGTSGAHPCPSTL</sequence>
<evidence type="ECO:0000256" key="1">
    <source>
        <dbReference type="ARBA" id="ARBA00022723"/>
    </source>
</evidence>
<dbReference type="Pfam" id="PF01359">
    <property type="entry name" value="Transposase_1"/>
    <property type="match status" value="1"/>
</dbReference>
<evidence type="ECO:0000313" key="8">
    <source>
        <dbReference type="Proteomes" id="UP001235939"/>
    </source>
</evidence>
<feature type="region of interest" description="Disordered" evidence="4">
    <location>
        <begin position="48"/>
        <end position="71"/>
    </location>
</feature>
<keyword evidence="5" id="KW-0812">Transmembrane</keyword>
<feature type="transmembrane region" description="Helical" evidence="5">
    <location>
        <begin position="474"/>
        <end position="496"/>
    </location>
</feature>
<dbReference type="Gene3D" id="3.30.40.10">
    <property type="entry name" value="Zinc/RING finger domain, C3HC4 (zinc finger)"/>
    <property type="match status" value="1"/>
</dbReference>
<dbReference type="Gene3D" id="1.10.10.1450">
    <property type="match status" value="1"/>
</dbReference>
<feature type="domain" description="RING-CH-type" evidence="6">
    <location>
        <begin position="519"/>
        <end position="581"/>
    </location>
</feature>
<dbReference type="PROSITE" id="PS51292">
    <property type="entry name" value="ZF_RING_CH"/>
    <property type="match status" value="1"/>
</dbReference>
<dbReference type="Proteomes" id="UP001235939">
    <property type="component" value="Chromosome 07"/>
</dbReference>
<dbReference type="InterPro" id="IPR052709">
    <property type="entry name" value="Transposase-MT_Hybrid"/>
</dbReference>
<dbReference type="SUPFAM" id="SSF57850">
    <property type="entry name" value="RING/U-box"/>
    <property type="match status" value="1"/>
</dbReference>
<reference evidence="7 8" key="1">
    <citation type="submission" date="2022-01" db="EMBL/GenBank/DDBJ databases">
        <title>A chromosomal length assembly of Cordylochernes scorpioides.</title>
        <authorList>
            <person name="Zeh D."/>
            <person name="Zeh J."/>
        </authorList>
    </citation>
    <scope>NUCLEOTIDE SEQUENCE [LARGE SCALE GENOMIC DNA]</scope>
    <source>
        <strain evidence="7">IN4F17</strain>
        <tissue evidence="7">Whole Body</tissue>
    </source>
</reference>
<dbReference type="Pfam" id="PF17906">
    <property type="entry name" value="HTH_48"/>
    <property type="match status" value="1"/>
</dbReference>